<dbReference type="InterPro" id="IPR002130">
    <property type="entry name" value="Cyclophilin-type_PPIase_dom"/>
</dbReference>
<protein>
    <recommendedName>
        <fullName evidence="7">Peptidyl-prolyl cis-trans isomerase</fullName>
        <shortName evidence="7">PPIase</shortName>
        <ecNumber evidence="7">5.2.1.8</ecNumber>
    </recommendedName>
</protein>
<dbReference type="FunFam" id="2.40.100.10:FF:000004">
    <property type="entry name" value="Peptidyl-prolyl cis-trans isomerase"/>
    <property type="match status" value="1"/>
</dbReference>
<dbReference type="PROSITE" id="PS00170">
    <property type="entry name" value="CSA_PPIASE_1"/>
    <property type="match status" value="1"/>
</dbReference>
<dbReference type="Proteomes" id="UP000199561">
    <property type="component" value="Unassembled WGS sequence"/>
</dbReference>
<proteinExistence type="inferred from homology"/>
<comment type="function">
    <text evidence="1 7">PPIases accelerate the folding of proteins. It catalyzes the cis-trans isomerization of proline imidic peptide bonds in oligopeptides.</text>
</comment>
<gene>
    <name evidence="8" type="ORF">SAMN05421880_11250</name>
</gene>
<dbReference type="EC" id="5.2.1.8" evidence="7"/>
<keyword evidence="6 7" id="KW-0413">Isomerase</keyword>
<keyword evidence="4" id="KW-0963">Cytoplasm</keyword>
<evidence type="ECO:0000256" key="5">
    <source>
        <dbReference type="ARBA" id="ARBA00023110"/>
    </source>
</evidence>
<dbReference type="RefSeq" id="WP_090668370.1">
    <property type="nucleotide sequence ID" value="NZ_FOUF01000012.1"/>
</dbReference>
<reference evidence="8 9" key="1">
    <citation type="submission" date="2016-10" db="EMBL/GenBank/DDBJ databases">
        <authorList>
            <person name="de Groot N.N."/>
        </authorList>
    </citation>
    <scope>NUCLEOTIDE SEQUENCE [LARGE SCALE GENOMIC DNA]</scope>
    <source>
        <strain evidence="8 9">Nm146</strain>
    </source>
</reference>
<dbReference type="CDD" id="cd01920">
    <property type="entry name" value="cyclophilin_EcCYP_like"/>
    <property type="match status" value="1"/>
</dbReference>
<dbReference type="InterPro" id="IPR020892">
    <property type="entry name" value="Cyclophilin-type_PPIase_CS"/>
</dbReference>
<comment type="subcellular location">
    <subcellularLocation>
        <location evidence="2">Cytoplasm</location>
    </subcellularLocation>
</comment>
<dbReference type="InterPro" id="IPR029000">
    <property type="entry name" value="Cyclophilin-like_dom_sf"/>
</dbReference>
<dbReference type="AlphaFoldDB" id="A0A1I4PS30"/>
<dbReference type="GO" id="GO:0005737">
    <property type="term" value="C:cytoplasm"/>
    <property type="evidence" value="ECO:0007669"/>
    <property type="project" value="UniProtKB-SubCell"/>
</dbReference>
<keyword evidence="5 7" id="KW-0697">Rotamase</keyword>
<comment type="similarity">
    <text evidence="3 7">Belongs to the cyclophilin-type PPIase family.</text>
</comment>
<evidence type="ECO:0000256" key="2">
    <source>
        <dbReference type="ARBA" id="ARBA00004496"/>
    </source>
</evidence>
<dbReference type="STRING" id="52442.SAMN05421880_11250"/>
<sequence length="163" mass="17835">MIKLHTNYGTITIELDSDKAPVTAQNFLEYVNSGHYDNTLFHRVIDGFMIQGGGFEPGMKQKKTLAPIKNEAANGLKNDAYTIAMARTSDVDSATSQFFINVSNNSFLNYSAPTPQGFGYCVFGKVVEGKDVVDKIKQVKTGDYAGHQNVPLEDVVITKAESC</sequence>
<dbReference type="OrthoDB" id="9807797at2"/>
<dbReference type="EMBL" id="FOUF01000012">
    <property type="protein sequence ID" value="SFM30376.1"/>
    <property type="molecule type" value="Genomic_DNA"/>
</dbReference>
<dbReference type="Gene3D" id="2.40.100.10">
    <property type="entry name" value="Cyclophilin-like"/>
    <property type="match status" value="1"/>
</dbReference>
<dbReference type="GO" id="GO:0006457">
    <property type="term" value="P:protein folding"/>
    <property type="evidence" value="ECO:0007669"/>
    <property type="project" value="InterPro"/>
</dbReference>
<dbReference type="PIRSF" id="PIRSF001467">
    <property type="entry name" value="Peptidylpro_ismrse"/>
    <property type="match status" value="1"/>
</dbReference>
<accession>A0A1I4PS30</accession>
<dbReference type="PROSITE" id="PS50072">
    <property type="entry name" value="CSA_PPIASE_2"/>
    <property type="match status" value="1"/>
</dbReference>
<evidence type="ECO:0000256" key="1">
    <source>
        <dbReference type="ARBA" id="ARBA00002388"/>
    </source>
</evidence>
<keyword evidence="9" id="KW-1185">Reference proteome</keyword>
<evidence type="ECO:0000313" key="9">
    <source>
        <dbReference type="Proteomes" id="UP000199561"/>
    </source>
</evidence>
<dbReference type="InterPro" id="IPR024936">
    <property type="entry name" value="Cyclophilin-type_PPIase"/>
</dbReference>
<dbReference type="InterPro" id="IPR044665">
    <property type="entry name" value="E_coli_cyclophilin_A-like"/>
</dbReference>
<dbReference type="SUPFAM" id="SSF50891">
    <property type="entry name" value="Cyclophilin-like"/>
    <property type="match status" value="1"/>
</dbReference>
<dbReference type="Pfam" id="PF00160">
    <property type="entry name" value="Pro_isomerase"/>
    <property type="match status" value="1"/>
</dbReference>
<evidence type="ECO:0000256" key="6">
    <source>
        <dbReference type="ARBA" id="ARBA00023235"/>
    </source>
</evidence>
<evidence type="ECO:0000256" key="7">
    <source>
        <dbReference type="RuleBase" id="RU363019"/>
    </source>
</evidence>
<dbReference type="PANTHER" id="PTHR43246">
    <property type="entry name" value="PEPTIDYL-PROLYL CIS-TRANS ISOMERASE CYP38, CHLOROPLASTIC"/>
    <property type="match status" value="1"/>
</dbReference>
<dbReference type="PRINTS" id="PR00153">
    <property type="entry name" value="CSAPPISMRASE"/>
</dbReference>
<dbReference type="GO" id="GO:0003755">
    <property type="term" value="F:peptidyl-prolyl cis-trans isomerase activity"/>
    <property type="evidence" value="ECO:0007669"/>
    <property type="project" value="UniProtKB-UniRule"/>
</dbReference>
<evidence type="ECO:0000256" key="3">
    <source>
        <dbReference type="ARBA" id="ARBA00007365"/>
    </source>
</evidence>
<comment type="catalytic activity">
    <reaction evidence="7">
        <text>[protein]-peptidylproline (omega=180) = [protein]-peptidylproline (omega=0)</text>
        <dbReference type="Rhea" id="RHEA:16237"/>
        <dbReference type="Rhea" id="RHEA-COMP:10747"/>
        <dbReference type="Rhea" id="RHEA-COMP:10748"/>
        <dbReference type="ChEBI" id="CHEBI:83833"/>
        <dbReference type="ChEBI" id="CHEBI:83834"/>
        <dbReference type="EC" id="5.2.1.8"/>
    </reaction>
</comment>
<organism evidence="8 9">
    <name type="scientific">Nitrosomonas nitrosa</name>
    <dbReference type="NCBI Taxonomy" id="52442"/>
    <lineage>
        <taxon>Bacteria</taxon>
        <taxon>Pseudomonadati</taxon>
        <taxon>Pseudomonadota</taxon>
        <taxon>Betaproteobacteria</taxon>
        <taxon>Nitrosomonadales</taxon>
        <taxon>Nitrosomonadaceae</taxon>
        <taxon>Nitrosomonas</taxon>
    </lineage>
</organism>
<evidence type="ECO:0000313" key="8">
    <source>
        <dbReference type="EMBL" id="SFM30376.1"/>
    </source>
</evidence>
<evidence type="ECO:0000256" key="4">
    <source>
        <dbReference type="ARBA" id="ARBA00022490"/>
    </source>
</evidence>
<name>A0A1I4PS30_9PROT</name>